<protein>
    <submittedName>
        <fullName evidence="1">WXG100 family type VII secretion target</fullName>
    </submittedName>
</protein>
<reference evidence="1 2" key="1">
    <citation type="submission" date="2020-08" db="EMBL/GenBank/DDBJ databases">
        <title>Sequencing the genomes of 1000 actinobacteria strains.</title>
        <authorList>
            <person name="Klenk H.-P."/>
        </authorList>
    </citation>
    <scope>NUCLEOTIDE SEQUENCE [LARGE SCALE GENOMIC DNA]</scope>
    <source>
        <strain evidence="1 2">DSM 44230</strain>
    </source>
</reference>
<name>A0A7W7C4B6_9PSEU</name>
<dbReference type="InterPro" id="IPR036689">
    <property type="entry name" value="ESAT-6-like_sf"/>
</dbReference>
<evidence type="ECO:0000313" key="1">
    <source>
        <dbReference type="EMBL" id="MBB4674306.1"/>
    </source>
</evidence>
<proteinExistence type="predicted"/>
<dbReference type="Gene3D" id="1.10.287.1060">
    <property type="entry name" value="ESAT-6-like"/>
    <property type="match status" value="1"/>
</dbReference>
<accession>A0A7W7C4B6</accession>
<comment type="caution">
    <text evidence="1">The sequence shown here is derived from an EMBL/GenBank/DDBJ whole genome shotgun (WGS) entry which is preliminary data.</text>
</comment>
<dbReference type="RefSeq" id="WP_185000369.1">
    <property type="nucleotide sequence ID" value="NZ_BAAAUI010000059.1"/>
</dbReference>
<evidence type="ECO:0000313" key="2">
    <source>
        <dbReference type="Proteomes" id="UP000533598"/>
    </source>
</evidence>
<dbReference type="AlphaFoldDB" id="A0A7W7C4B6"/>
<keyword evidence="2" id="KW-1185">Reference proteome</keyword>
<dbReference type="Pfam" id="PF06013">
    <property type="entry name" value="WXG100"/>
    <property type="match status" value="1"/>
</dbReference>
<dbReference type="NCBIfam" id="TIGR03930">
    <property type="entry name" value="WXG100_ESAT6"/>
    <property type="match status" value="1"/>
</dbReference>
<dbReference type="SUPFAM" id="SSF140453">
    <property type="entry name" value="EsxAB dimer-like"/>
    <property type="match status" value="1"/>
</dbReference>
<dbReference type="InterPro" id="IPR010310">
    <property type="entry name" value="T7SS_ESAT-6-like"/>
</dbReference>
<organism evidence="1 2">
    <name type="scientific">Crossiella cryophila</name>
    <dbReference type="NCBI Taxonomy" id="43355"/>
    <lineage>
        <taxon>Bacteria</taxon>
        <taxon>Bacillati</taxon>
        <taxon>Actinomycetota</taxon>
        <taxon>Actinomycetes</taxon>
        <taxon>Pseudonocardiales</taxon>
        <taxon>Pseudonocardiaceae</taxon>
        <taxon>Crossiella</taxon>
    </lineage>
</organism>
<dbReference type="Proteomes" id="UP000533598">
    <property type="component" value="Unassembled WGS sequence"/>
</dbReference>
<dbReference type="EMBL" id="JACHMH010000001">
    <property type="protein sequence ID" value="MBB4674306.1"/>
    <property type="molecule type" value="Genomic_DNA"/>
</dbReference>
<sequence length="117" mass="12287">MSDKNDPTRGFLKMASGYGLDAEGMAKAAVDVDKVNNDITSELRSLRSGLEPLIGIWKGSAATSFGKLMEQWGAETEKLNQALGGIASTLKEQSGGYMLQEEEASSNISSIAAGLDG</sequence>
<gene>
    <name evidence="1" type="ORF">HNR67_000424</name>
</gene>